<feature type="transmembrane region" description="Helical" evidence="6">
    <location>
        <begin position="92"/>
        <end position="115"/>
    </location>
</feature>
<dbReference type="RefSeq" id="WP_136874167.1">
    <property type="nucleotide sequence ID" value="NZ_SWBO01000001.1"/>
</dbReference>
<dbReference type="InterPro" id="IPR002797">
    <property type="entry name" value="Polysacc_synth"/>
</dbReference>
<evidence type="ECO:0000256" key="6">
    <source>
        <dbReference type="SAM" id="Phobius"/>
    </source>
</evidence>
<evidence type="ECO:0000313" key="8">
    <source>
        <dbReference type="Proteomes" id="UP000310477"/>
    </source>
</evidence>
<feature type="transmembrane region" description="Helical" evidence="6">
    <location>
        <begin position="50"/>
        <end position="71"/>
    </location>
</feature>
<feature type="transmembrane region" description="Helical" evidence="6">
    <location>
        <begin position="319"/>
        <end position="337"/>
    </location>
</feature>
<organism evidence="7 8">
    <name type="scientific">Pedobacter cryotolerans</name>
    <dbReference type="NCBI Taxonomy" id="2571270"/>
    <lineage>
        <taxon>Bacteria</taxon>
        <taxon>Pseudomonadati</taxon>
        <taxon>Bacteroidota</taxon>
        <taxon>Sphingobacteriia</taxon>
        <taxon>Sphingobacteriales</taxon>
        <taxon>Sphingobacteriaceae</taxon>
        <taxon>Pedobacter</taxon>
    </lineage>
</organism>
<dbReference type="Pfam" id="PF01943">
    <property type="entry name" value="Polysacc_synt"/>
    <property type="match status" value="1"/>
</dbReference>
<keyword evidence="2" id="KW-1003">Cell membrane</keyword>
<proteinExistence type="predicted"/>
<reference evidence="7 8" key="1">
    <citation type="submission" date="2019-04" db="EMBL/GenBank/DDBJ databases">
        <title>Pedobacter sp. AR-2-6 sp. nov., isolated from Arctic soil.</title>
        <authorList>
            <person name="Dahal R.H."/>
            <person name="Kim D.-U."/>
        </authorList>
    </citation>
    <scope>NUCLEOTIDE SEQUENCE [LARGE SCALE GENOMIC DNA]</scope>
    <source>
        <strain evidence="7 8">AR-2-6</strain>
    </source>
</reference>
<evidence type="ECO:0000313" key="7">
    <source>
        <dbReference type="EMBL" id="TKC03493.1"/>
    </source>
</evidence>
<dbReference type="PANTHER" id="PTHR30250">
    <property type="entry name" value="PST FAMILY PREDICTED COLANIC ACID TRANSPORTER"/>
    <property type="match status" value="1"/>
</dbReference>
<comment type="caution">
    <text evidence="7">The sequence shown here is derived from an EMBL/GenBank/DDBJ whole genome shotgun (WGS) entry which is preliminary data.</text>
</comment>
<feature type="transmembrane region" description="Helical" evidence="6">
    <location>
        <begin position="238"/>
        <end position="258"/>
    </location>
</feature>
<feature type="transmembrane region" description="Helical" evidence="6">
    <location>
        <begin position="167"/>
        <end position="186"/>
    </location>
</feature>
<dbReference type="PANTHER" id="PTHR30250:SF11">
    <property type="entry name" value="O-ANTIGEN TRANSPORTER-RELATED"/>
    <property type="match status" value="1"/>
</dbReference>
<feature type="transmembrane region" description="Helical" evidence="6">
    <location>
        <begin position="415"/>
        <end position="433"/>
    </location>
</feature>
<evidence type="ECO:0000256" key="5">
    <source>
        <dbReference type="ARBA" id="ARBA00023136"/>
    </source>
</evidence>
<evidence type="ECO:0000256" key="2">
    <source>
        <dbReference type="ARBA" id="ARBA00022475"/>
    </source>
</evidence>
<dbReference type="OrthoDB" id="512217at2"/>
<sequence length="445" mass="50660">MYSLPNIDSKQRNNNIKIQIYLTLLLRGISIILSFYVIRITLGYLGKDLYGIWIVLLSIISWISLCDIGVGNGLRNKLTIALAKNDTNLARSYVSTAYIILAFIAIVIFGTFIIASYFVSWQDIFNSRLLTREDYHFMMIIFIGGIVVSFVLSLINSILNAYQKSSLTNIGTIITNALFVILLVIFKSYFLSGLIKIISLYSICLIVSNIIVSLIFFYQNQHVTPHYRFYSKEKIKEILNLGGSFFVIQIAVLLIFTVDNFIILQLLGTQSVSLYNVVFKLFSIFTLGFGIIISPLWSAFTEAKEKNDYIWMKGIIKKLNKLMILIAIGLFVMLFIYQPILDFWLPKDTRISPSFGLILSFSLFILLSIWNNIYSFFLNGVSVVKMQVRTSIIGALINVPLAILFVKYFDFGLPGVVLSMCISLSIFSVFGPIETYNFFKKHNNE</sequence>
<keyword evidence="8" id="KW-1185">Reference proteome</keyword>
<name>A0A4U1CAI6_9SPHI</name>
<feature type="transmembrane region" description="Helical" evidence="6">
    <location>
        <begin position="357"/>
        <end position="378"/>
    </location>
</feature>
<evidence type="ECO:0000256" key="3">
    <source>
        <dbReference type="ARBA" id="ARBA00022692"/>
    </source>
</evidence>
<evidence type="ECO:0000256" key="1">
    <source>
        <dbReference type="ARBA" id="ARBA00004651"/>
    </source>
</evidence>
<protein>
    <recommendedName>
        <fullName evidence="9">Polysaccharide biosynthesis protein</fullName>
    </recommendedName>
</protein>
<keyword evidence="4 6" id="KW-1133">Transmembrane helix</keyword>
<dbReference type="GO" id="GO:0005886">
    <property type="term" value="C:plasma membrane"/>
    <property type="evidence" value="ECO:0007669"/>
    <property type="project" value="UniProtKB-SubCell"/>
</dbReference>
<evidence type="ECO:0000256" key="4">
    <source>
        <dbReference type="ARBA" id="ARBA00022989"/>
    </source>
</evidence>
<feature type="transmembrane region" description="Helical" evidence="6">
    <location>
        <begin position="198"/>
        <end position="218"/>
    </location>
</feature>
<comment type="subcellular location">
    <subcellularLocation>
        <location evidence="1">Cell membrane</location>
        <topology evidence="1">Multi-pass membrane protein</topology>
    </subcellularLocation>
</comment>
<dbReference type="InterPro" id="IPR050833">
    <property type="entry name" value="Poly_Biosynth_Transport"/>
</dbReference>
<feature type="transmembrane region" description="Helical" evidence="6">
    <location>
        <begin position="278"/>
        <end position="298"/>
    </location>
</feature>
<gene>
    <name evidence="7" type="ORF">FA045_02680</name>
</gene>
<feature type="transmembrane region" description="Helical" evidence="6">
    <location>
        <begin position="20"/>
        <end position="38"/>
    </location>
</feature>
<evidence type="ECO:0008006" key="9">
    <source>
        <dbReference type="Google" id="ProtNLM"/>
    </source>
</evidence>
<feature type="transmembrane region" description="Helical" evidence="6">
    <location>
        <begin position="390"/>
        <end position="409"/>
    </location>
</feature>
<keyword evidence="3 6" id="KW-0812">Transmembrane</keyword>
<dbReference type="AlphaFoldDB" id="A0A4U1CAI6"/>
<feature type="transmembrane region" description="Helical" evidence="6">
    <location>
        <begin position="135"/>
        <end position="155"/>
    </location>
</feature>
<keyword evidence="5 6" id="KW-0472">Membrane</keyword>
<dbReference type="Proteomes" id="UP000310477">
    <property type="component" value="Unassembled WGS sequence"/>
</dbReference>
<dbReference type="EMBL" id="SWBO01000001">
    <property type="protein sequence ID" value="TKC03493.1"/>
    <property type="molecule type" value="Genomic_DNA"/>
</dbReference>
<accession>A0A4U1CAI6</accession>